<keyword evidence="2" id="KW-0812">Transmembrane</keyword>
<dbReference type="InterPro" id="IPR000498">
    <property type="entry name" value="OmpA-like_TM_dom"/>
</dbReference>
<dbReference type="GO" id="GO:0015288">
    <property type="term" value="F:porin activity"/>
    <property type="evidence" value="ECO:0007669"/>
    <property type="project" value="UniProtKB-KW"/>
</dbReference>
<reference evidence="5 6" key="1">
    <citation type="submission" date="2017-01" db="EMBL/GenBank/DDBJ databases">
        <title>Novel large sulfur bacteria in the metagenomes of groundwater-fed chemosynthetic microbial mats in the Lake Huron basin.</title>
        <authorList>
            <person name="Sharrar A.M."/>
            <person name="Flood B.E."/>
            <person name="Bailey J.V."/>
            <person name="Jones D.S."/>
            <person name="Biddanda B."/>
            <person name="Ruberg S.A."/>
            <person name="Marcus D.N."/>
            <person name="Dick G.J."/>
        </authorList>
    </citation>
    <scope>NUCLEOTIDE SEQUENCE [LARGE SCALE GENOMIC DNA]</scope>
    <source>
        <strain evidence="5">A8</strain>
    </source>
</reference>
<gene>
    <name evidence="5" type="ORF">BWK73_52805</name>
</gene>
<evidence type="ECO:0000259" key="4">
    <source>
        <dbReference type="Pfam" id="PF01389"/>
    </source>
</evidence>
<comment type="similarity">
    <text evidence="1">Belongs to the outer membrane OOP (TC 1.B.6) superfamily. OmpA family.</text>
</comment>
<proteinExistence type="inferred from homology"/>
<dbReference type="SUPFAM" id="SSF56925">
    <property type="entry name" value="OMPA-like"/>
    <property type="match status" value="1"/>
</dbReference>
<name>A0A1Y1Q7H9_9GAMM</name>
<dbReference type="Pfam" id="PF01389">
    <property type="entry name" value="OmpA_membrane"/>
    <property type="match status" value="1"/>
</dbReference>
<protein>
    <recommendedName>
        <fullName evidence="4">Outer membrane protein OmpA-like transmembrane domain-containing protein</fullName>
    </recommendedName>
</protein>
<comment type="caution">
    <text evidence="5">The sequence shown here is derived from an EMBL/GenBank/DDBJ whole genome shotgun (WGS) entry which is preliminary data.</text>
</comment>
<keyword evidence="3" id="KW-0732">Signal</keyword>
<evidence type="ECO:0000256" key="3">
    <source>
        <dbReference type="SAM" id="SignalP"/>
    </source>
</evidence>
<evidence type="ECO:0000256" key="2">
    <source>
        <dbReference type="ARBA" id="ARBA00023114"/>
    </source>
</evidence>
<dbReference type="EMBL" id="MTEJ01000761">
    <property type="protein sequence ID" value="OQW98290.1"/>
    <property type="molecule type" value="Genomic_DNA"/>
</dbReference>
<dbReference type="Proteomes" id="UP000192491">
    <property type="component" value="Unassembled WGS sequence"/>
</dbReference>
<keyword evidence="2" id="KW-0813">Transport</keyword>
<dbReference type="Gene3D" id="2.40.160.20">
    <property type="match status" value="1"/>
</dbReference>
<feature type="signal peptide" evidence="3">
    <location>
        <begin position="1"/>
        <end position="36"/>
    </location>
</feature>
<evidence type="ECO:0000313" key="6">
    <source>
        <dbReference type="Proteomes" id="UP000192491"/>
    </source>
</evidence>
<organism evidence="5 6">
    <name type="scientific">Thiothrix lacustris</name>
    <dbReference type="NCBI Taxonomy" id="525917"/>
    <lineage>
        <taxon>Bacteria</taxon>
        <taxon>Pseudomonadati</taxon>
        <taxon>Pseudomonadota</taxon>
        <taxon>Gammaproteobacteria</taxon>
        <taxon>Thiotrichales</taxon>
        <taxon>Thiotrichaceae</taxon>
        <taxon>Thiothrix</taxon>
    </lineage>
</organism>
<keyword evidence="2" id="KW-0406">Ion transport</keyword>
<dbReference type="GO" id="GO:0009279">
    <property type="term" value="C:cell outer membrane"/>
    <property type="evidence" value="ECO:0007669"/>
    <property type="project" value="InterPro"/>
</dbReference>
<keyword evidence="2" id="KW-0626">Porin</keyword>
<dbReference type="InterPro" id="IPR011250">
    <property type="entry name" value="OMP/PagP_B-barrel"/>
</dbReference>
<feature type="domain" description="Outer membrane protein OmpA-like transmembrane" evidence="4">
    <location>
        <begin position="55"/>
        <end position="208"/>
    </location>
</feature>
<accession>A0A1Y1Q7H9</accession>
<feature type="chain" id="PRO_5012169067" description="Outer membrane protein OmpA-like transmembrane domain-containing protein" evidence="3">
    <location>
        <begin position="37"/>
        <end position="213"/>
    </location>
</feature>
<dbReference type="AlphaFoldDB" id="A0A1Y1Q7H9"/>
<dbReference type="GO" id="GO:0046930">
    <property type="term" value="C:pore complex"/>
    <property type="evidence" value="ECO:0007669"/>
    <property type="project" value="UniProtKB-KW"/>
</dbReference>
<sequence>MTISKVSYKTRYLAGYTLLVLTCNVFTEASANSAFAKSAPMTPINSGQSNAKAPNYLGASLGSTTTDGFCNGLTACESTDKSWKAFAGVRMNDNIVLESGYVDFGTQSGTANGVTVSQQASAFTATALAGVPVNDQIEAFGKAGIARWTVENTASNTTESKGTDVIIGAGANYDFGDNMGVRAEWERYKDVGSDATHNNDIDLLSLGFIFSSL</sequence>
<evidence type="ECO:0000256" key="1">
    <source>
        <dbReference type="ARBA" id="ARBA00005710"/>
    </source>
</evidence>
<evidence type="ECO:0000313" key="5">
    <source>
        <dbReference type="EMBL" id="OQW98290.1"/>
    </source>
</evidence>